<dbReference type="EMBL" id="QGDH01000005">
    <property type="protein sequence ID" value="RAR16089.1"/>
    <property type="molecule type" value="Genomic_DNA"/>
</dbReference>
<dbReference type="Proteomes" id="UP000249619">
    <property type="component" value="Unassembled WGS sequence"/>
</dbReference>
<dbReference type="PANTHER" id="PTHR35870">
    <property type="entry name" value="PROTEIN, PUTATIVE (AFU_ORTHOLOGUE AFUA_5G03330)-RELATED"/>
    <property type="match status" value="1"/>
</dbReference>
<proteinExistence type="predicted"/>
<dbReference type="STRING" id="183478.A0A364NFL6"/>
<keyword evidence="3" id="KW-1185">Reference proteome</keyword>
<evidence type="ECO:0008006" key="4">
    <source>
        <dbReference type="Google" id="ProtNLM"/>
    </source>
</evidence>
<name>A0A364NFL6_STELY</name>
<sequence>MATASKVHLSASQQPQFHVNGLHPESAAKASQLLQTNHEQHHIFFNQSGFHNHIAHHLLTLFALGASPTDLQTAYDTNASYQRPTVALEESIVSDMHDPARFATYLGKEEYYHDFLVYFKQEIERNGWQATLQTHVFAETPAADDMLVRMFAGFLHPIIHLGFGVEFQQPAVIAEALAQAAVHDNWMAPVFLGCEGVVRGRREKNEEGGMKQKKSIIEILEECRNDPKLRHAAQFEDENKIRDGILKRAKGEMIEAATAYWIAEGEGLEEKTAEMIDATGSFFSILYIHIFIHTCPTTIRLLMLTHAVFTTASSQHPPHAIKFDFFLMHCLNSSIFFSAFLSPSSSLTPPQQRRLLEWKVWNDITMYVSRGCPAFLPQEIANYTPAKDSGLESVIERVNRIQDDGHAAKLVRAIANAEAVCREWEGRDGYKGRVKGGMWKRIAHMAVDSVESGEPHWVRSCGFEEAWTDVPLREEGEGARL</sequence>
<dbReference type="PANTHER" id="PTHR35870:SF1">
    <property type="entry name" value="PROTEIN, PUTATIVE (AFU_ORTHOLOGUE AFUA_5G03330)-RELATED"/>
    <property type="match status" value="1"/>
</dbReference>
<dbReference type="GO" id="GO:0016491">
    <property type="term" value="F:oxidoreductase activity"/>
    <property type="evidence" value="ECO:0007669"/>
    <property type="project" value="UniProtKB-KW"/>
</dbReference>
<dbReference type="InterPro" id="IPR025337">
    <property type="entry name" value="Questin_oxidase-like"/>
</dbReference>
<evidence type="ECO:0000256" key="1">
    <source>
        <dbReference type="ARBA" id="ARBA00023002"/>
    </source>
</evidence>
<dbReference type="Pfam" id="PF14027">
    <property type="entry name" value="Questin_oxidase"/>
    <property type="match status" value="2"/>
</dbReference>
<accession>A0A364NFL6</accession>
<gene>
    <name evidence="2" type="ORF">DDE83_000446</name>
</gene>
<protein>
    <recommendedName>
        <fullName evidence="4">HypA-like protein</fullName>
    </recommendedName>
</protein>
<evidence type="ECO:0000313" key="2">
    <source>
        <dbReference type="EMBL" id="RAR16089.1"/>
    </source>
</evidence>
<evidence type="ECO:0000313" key="3">
    <source>
        <dbReference type="Proteomes" id="UP000249619"/>
    </source>
</evidence>
<keyword evidence="1" id="KW-0560">Oxidoreductase</keyword>
<reference evidence="3" key="1">
    <citation type="submission" date="2018-05" db="EMBL/GenBank/DDBJ databases">
        <title>Draft genome sequence of Stemphylium lycopersici strain CIDEFI 213.</title>
        <authorList>
            <person name="Medina R."/>
            <person name="Franco M.E.E."/>
            <person name="Lucentini C.G."/>
            <person name="Saparrat M.C.N."/>
            <person name="Balatti P.A."/>
        </authorList>
    </citation>
    <scope>NUCLEOTIDE SEQUENCE [LARGE SCALE GENOMIC DNA]</scope>
    <source>
        <strain evidence="3">CIDEFI 213</strain>
    </source>
</reference>
<organism evidence="2 3">
    <name type="scientific">Stemphylium lycopersici</name>
    <name type="common">Tomato gray leaf spot disease fungus</name>
    <name type="synonym">Thyrospora lycopersici</name>
    <dbReference type="NCBI Taxonomy" id="183478"/>
    <lineage>
        <taxon>Eukaryota</taxon>
        <taxon>Fungi</taxon>
        <taxon>Dikarya</taxon>
        <taxon>Ascomycota</taxon>
        <taxon>Pezizomycotina</taxon>
        <taxon>Dothideomycetes</taxon>
        <taxon>Pleosporomycetidae</taxon>
        <taxon>Pleosporales</taxon>
        <taxon>Pleosporineae</taxon>
        <taxon>Pleosporaceae</taxon>
        <taxon>Stemphylium</taxon>
    </lineage>
</organism>
<comment type="caution">
    <text evidence="2">The sequence shown here is derived from an EMBL/GenBank/DDBJ whole genome shotgun (WGS) entry which is preliminary data.</text>
</comment>
<dbReference type="AlphaFoldDB" id="A0A364NFL6"/>